<evidence type="ECO:0000313" key="3">
    <source>
        <dbReference type="Proteomes" id="UP000654913"/>
    </source>
</evidence>
<sequence length="828" mass="89660">MELTVAEASGLIAAGVFVLQVLLPLAIPWALIAFLSNENSILTWTVLGRTLHSSLWPSILNSSSAETAGVPWRIYLTSWGQTILLFVLSVAAICSPLGLYSSIEPAGSSTEKPFHYIPDKSAFGYGTPSRSSGPFTRFCGLEISCPGTTLNQTCETRGLTEVCNNTVYESRVPQDLMTVFNNGAASIGPTVSSIFDIQYRMYRNSTDPYSILSWYTKPDYRTMSTIILEDKIKLVEGLVTDLEHGGIGFRNHTAPNATLKYGATWTEDILFIEPETECVSLNLSINAVTPPWNFNERYLLNISLVDEGGFAALPRTVPAIARSGTVNGQNRFDLKERASRAAWVNNYYTMLFLNLTDRDSKSITRVDSTQGKRFDLGDDKSNNFTIAFSAIQTNINFGSYLNLTTNHSQSSNPHNVTAIDFDTASRACGGTTSQSPSNINSSLIACGLVLGAATRIDGGDDLILDPDTRWKIPLYSCATAMKASIKTAEFQYNGTGLDALKVRSLKPKKYDDTSLPVWGVESLPRQSIDTAPPMWGIVSPGATTAESTLDHYNISSITAESLYLPGYMDQNYPLLRGLNSVPLGTGQNLPGVEFYNQALMTAYTIGAAGFNAEADYSGARSLALYAKWQRLLKSADGAASIINLVWTDIATNAVVGTKGWGLDAAASRLSLSSAVDSVPVSSNTNVPVTVYDSHIRYHIPYAVPAFVTLGATTILLGLLIALLIMRRTGLKRLRVFLESTTIGRVLSPFVQSDATSETSSSKDWVKRVGQQKVIITPDSITVDSVPLGPQSPALESEVGSEVDAEVEVEAVERPGVEETKPQTSVNTM</sequence>
<protein>
    <submittedName>
        <fullName evidence="2">Uncharacterized protein</fullName>
    </submittedName>
</protein>
<keyword evidence="1" id="KW-0812">Transmembrane</keyword>
<keyword evidence="3" id="KW-1185">Reference proteome</keyword>
<keyword evidence="1" id="KW-0472">Membrane</keyword>
<accession>A0A7R8AFT9</accession>
<keyword evidence="1" id="KW-1133">Transmembrane helix</keyword>
<dbReference type="RefSeq" id="XP_041549470.1">
    <property type="nucleotide sequence ID" value="XM_041693879.1"/>
</dbReference>
<feature type="transmembrane region" description="Helical" evidence="1">
    <location>
        <begin position="12"/>
        <end position="35"/>
    </location>
</feature>
<reference evidence="2" key="1">
    <citation type="submission" date="2021-01" db="EMBL/GenBank/DDBJ databases">
        <authorList>
            <consortium name="Aspergillus puulaauensis MK2 genome sequencing consortium"/>
            <person name="Kazuki M."/>
            <person name="Futagami T."/>
        </authorList>
    </citation>
    <scope>NUCLEOTIDE SEQUENCE</scope>
    <source>
        <strain evidence="2">MK2</strain>
    </source>
</reference>
<proteinExistence type="predicted"/>
<name>A0A7R8AFT9_9EURO</name>
<evidence type="ECO:0000256" key="1">
    <source>
        <dbReference type="SAM" id="Phobius"/>
    </source>
</evidence>
<dbReference type="Proteomes" id="UP000654913">
    <property type="component" value="Chromosome 1"/>
</dbReference>
<feature type="transmembrane region" description="Helical" evidence="1">
    <location>
        <begin position="701"/>
        <end position="724"/>
    </location>
</feature>
<gene>
    <name evidence="2" type="ORF">APUU_10104A</name>
</gene>
<feature type="transmembrane region" description="Helical" evidence="1">
    <location>
        <begin position="83"/>
        <end position="103"/>
    </location>
</feature>
<organism evidence="2 3">
    <name type="scientific">Aspergillus puulaauensis</name>
    <dbReference type="NCBI Taxonomy" id="1220207"/>
    <lineage>
        <taxon>Eukaryota</taxon>
        <taxon>Fungi</taxon>
        <taxon>Dikarya</taxon>
        <taxon>Ascomycota</taxon>
        <taxon>Pezizomycotina</taxon>
        <taxon>Eurotiomycetes</taxon>
        <taxon>Eurotiomycetidae</taxon>
        <taxon>Eurotiales</taxon>
        <taxon>Aspergillaceae</taxon>
        <taxon>Aspergillus</taxon>
    </lineage>
</organism>
<dbReference type="GeneID" id="64967281"/>
<dbReference type="KEGG" id="apuu:APUU_10104A"/>
<evidence type="ECO:0000313" key="2">
    <source>
        <dbReference type="EMBL" id="BCS17276.1"/>
    </source>
</evidence>
<reference evidence="2" key="2">
    <citation type="submission" date="2021-02" db="EMBL/GenBank/DDBJ databases">
        <title>Aspergillus puulaauensis MK2 genome sequence.</title>
        <authorList>
            <person name="Futagami T."/>
            <person name="Mori K."/>
            <person name="Kadooka C."/>
            <person name="Tanaka T."/>
        </authorList>
    </citation>
    <scope>NUCLEOTIDE SEQUENCE</scope>
    <source>
        <strain evidence="2">MK2</strain>
    </source>
</reference>
<dbReference type="OrthoDB" id="3034003at2759"/>
<dbReference type="EMBL" id="AP024443">
    <property type="protein sequence ID" value="BCS17276.1"/>
    <property type="molecule type" value="Genomic_DNA"/>
</dbReference>
<dbReference type="AlphaFoldDB" id="A0A7R8AFT9"/>